<dbReference type="InterPro" id="IPR022183">
    <property type="entry name" value="DUF3710"/>
</dbReference>
<evidence type="ECO:0000313" key="1">
    <source>
        <dbReference type="EMBL" id="CAB4558957.1"/>
    </source>
</evidence>
<protein>
    <submittedName>
        <fullName evidence="1">Unannotated protein</fullName>
    </submittedName>
</protein>
<proteinExistence type="predicted"/>
<organism evidence="1">
    <name type="scientific">freshwater metagenome</name>
    <dbReference type="NCBI Taxonomy" id="449393"/>
    <lineage>
        <taxon>unclassified sequences</taxon>
        <taxon>metagenomes</taxon>
        <taxon>ecological metagenomes</taxon>
    </lineage>
</organism>
<dbReference type="AlphaFoldDB" id="A0A6J6D5A7"/>
<name>A0A6J6D5A7_9ZZZZ</name>
<gene>
    <name evidence="1" type="ORF">UFOPK1639_00296</name>
</gene>
<accession>A0A6J6D5A7</accession>
<dbReference type="Pfam" id="PF12502">
    <property type="entry name" value="DUF3710"/>
    <property type="match status" value="1"/>
</dbReference>
<reference evidence="1" key="1">
    <citation type="submission" date="2020-05" db="EMBL/GenBank/DDBJ databases">
        <authorList>
            <person name="Chiriac C."/>
            <person name="Salcher M."/>
            <person name="Ghai R."/>
            <person name="Kavagutti S V."/>
        </authorList>
    </citation>
    <scope>NUCLEOTIDE SEQUENCE</scope>
</reference>
<sequence length="193" mass="20548">MDNYGKAKSQPIDRLSGGPFDVTELVQVRPTIDFGAIQLPMRDDVTYKLEVESSTNKIVALTVEHKGSTLQLQAFSAPGAEGVWHEIRASLEQSILAQGGKTESVVGPLGPELNAQIPTSDGGTRLAKFIGVDGPKWFLRGVITGLALGDTLSMSHIIEIFRSAVVVRGSSPMPPKELLEIVAPSGAQKSVSK</sequence>
<dbReference type="EMBL" id="CAEZTH010000020">
    <property type="protein sequence ID" value="CAB4558957.1"/>
    <property type="molecule type" value="Genomic_DNA"/>
</dbReference>